<dbReference type="Proteomes" id="UP000233524">
    <property type="component" value="Unassembled WGS sequence"/>
</dbReference>
<proteinExistence type="predicted"/>
<protein>
    <submittedName>
        <fullName evidence="3">Uncharacterized protein</fullName>
    </submittedName>
</protein>
<gene>
    <name evidence="3" type="ORF">jhhlp_000102</name>
</gene>
<feature type="region of interest" description="Disordered" evidence="1">
    <location>
        <begin position="72"/>
        <end position="93"/>
    </location>
</feature>
<keyword evidence="2" id="KW-0812">Transmembrane</keyword>
<dbReference type="EMBL" id="NLAX01000001">
    <property type="protein sequence ID" value="PKS13331.1"/>
    <property type="molecule type" value="Genomic_DNA"/>
</dbReference>
<feature type="transmembrane region" description="Helical" evidence="2">
    <location>
        <begin position="12"/>
        <end position="32"/>
    </location>
</feature>
<evidence type="ECO:0000256" key="2">
    <source>
        <dbReference type="SAM" id="Phobius"/>
    </source>
</evidence>
<dbReference type="OrthoDB" id="5329749at2759"/>
<sequence>MDPNERDSPLSIASNVVGILTFVVAVAAAIYARISYLRNSDEEYFRVKAALSWYKTESTWLAELIQAAALDGGPSSTSAKGQPFSQQGQNPRPHLPAYQRFLPEYQMYAYVMEDLDRLEKRLLEIVEETEQRGAESDRRRGESWTLVPSSWTLGSGVAMAWLPVRKKALELVRQRDALTGRVQFAQMSMVSSRIRDLETRVKWMETINYESLGRLERSMTEHREEMQKLEDLVGLLGKRDMSRYSADVQSIVDVNAKAKRLSASLENVGRRKGRRHERRPSTPHSIARSLSR</sequence>
<keyword evidence="2" id="KW-0472">Membrane</keyword>
<feature type="compositionally biased region" description="Polar residues" evidence="1">
    <location>
        <begin position="74"/>
        <end position="90"/>
    </location>
</feature>
<comment type="caution">
    <text evidence="3">The sequence shown here is derived from an EMBL/GenBank/DDBJ whole genome shotgun (WGS) entry which is preliminary data.</text>
</comment>
<dbReference type="InParanoid" id="A0A2N3NLQ6"/>
<evidence type="ECO:0000256" key="1">
    <source>
        <dbReference type="SAM" id="MobiDB-lite"/>
    </source>
</evidence>
<keyword evidence="2" id="KW-1133">Transmembrane helix</keyword>
<name>A0A2N3NLQ6_9PEZI</name>
<reference evidence="3 4" key="1">
    <citation type="journal article" date="2017" name="G3 (Bethesda)">
        <title>First Draft Genome Sequence of the Pathogenic Fungus Lomentospora prolificans (Formerly Scedosporium prolificans).</title>
        <authorList>
            <person name="Luo R."/>
            <person name="Zimin A."/>
            <person name="Workman R."/>
            <person name="Fan Y."/>
            <person name="Pertea G."/>
            <person name="Grossman N."/>
            <person name="Wear M.P."/>
            <person name="Jia B."/>
            <person name="Miller H."/>
            <person name="Casadevall A."/>
            <person name="Timp W."/>
            <person name="Zhang S.X."/>
            <person name="Salzberg S.L."/>
        </authorList>
    </citation>
    <scope>NUCLEOTIDE SEQUENCE [LARGE SCALE GENOMIC DNA]</scope>
    <source>
        <strain evidence="3 4">JHH-5317</strain>
    </source>
</reference>
<keyword evidence="4" id="KW-1185">Reference proteome</keyword>
<accession>A0A2N3NLQ6</accession>
<organism evidence="3 4">
    <name type="scientific">Lomentospora prolificans</name>
    <dbReference type="NCBI Taxonomy" id="41688"/>
    <lineage>
        <taxon>Eukaryota</taxon>
        <taxon>Fungi</taxon>
        <taxon>Dikarya</taxon>
        <taxon>Ascomycota</taxon>
        <taxon>Pezizomycotina</taxon>
        <taxon>Sordariomycetes</taxon>
        <taxon>Hypocreomycetidae</taxon>
        <taxon>Microascales</taxon>
        <taxon>Microascaceae</taxon>
        <taxon>Lomentospora</taxon>
    </lineage>
</organism>
<feature type="region of interest" description="Disordered" evidence="1">
    <location>
        <begin position="267"/>
        <end position="292"/>
    </location>
</feature>
<feature type="compositionally biased region" description="Polar residues" evidence="1">
    <location>
        <begin position="282"/>
        <end position="292"/>
    </location>
</feature>
<evidence type="ECO:0000313" key="4">
    <source>
        <dbReference type="Proteomes" id="UP000233524"/>
    </source>
</evidence>
<dbReference type="VEuPathDB" id="FungiDB:jhhlp_000102"/>
<evidence type="ECO:0000313" key="3">
    <source>
        <dbReference type="EMBL" id="PKS13331.1"/>
    </source>
</evidence>
<dbReference type="AlphaFoldDB" id="A0A2N3NLQ6"/>